<proteinExistence type="predicted"/>
<evidence type="ECO:0000313" key="2">
    <source>
        <dbReference type="EMBL" id="KAF1020430.1"/>
    </source>
</evidence>
<comment type="caution">
    <text evidence="2">The sequence shown here is derived from an EMBL/GenBank/DDBJ whole genome shotgun (WGS) entry which is preliminary data.</text>
</comment>
<sequence length="247" mass="28159">MKNLLIFITVLIHSTAYADNLNSHQLKDVQIIIDLFKNKNVTAISNNIAYPLTREEPLPSINNATEMKQRFSQVFDQKLIQNIANSKPSQWQSVGWRGVMLDSGTVWLEGHQIKAVNYSSHAEQKLKAQLISQQRQKLHPSLRNFSKPDLQFKTTKFQIRIDEMANGQYRYASWGAKQSQSEKPDLILSHGTVVMDGSGGNHHYIFNSGRYQYMIYRNILGTSETPDVQLKVTLKGKTVLNQAGHLF</sequence>
<feature type="signal peptide" evidence="1">
    <location>
        <begin position="1"/>
        <end position="18"/>
    </location>
</feature>
<dbReference type="AlphaFoldDB" id="A0A833PBD2"/>
<protein>
    <submittedName>
        <fullName evidence="2">Uncharacterized protein</fullName>
    </submittedName>
</protein>
<name>A0A833PBD2_ACIBZ</name>
<dbReference type="Proteomes" id="UP000490535">
    <property type="component" value="Unassembled WGS sequence"/>
</dbReference>
<organism evidence="2 3">
    <name type="scientific">Acinetobacter bereziniae</name>
    <name type="common">Acinetobacter genomosp. 10</name>
    <dbReference type="NCBI Taxonomy" id="106648"/>
    <lineage>
        <taxon>Bacteria</taxon>
        <taxon>Pseudomonadati</taxon>
        <taxon>Pseudomonadota</taxon>
        <taxon>Gammaproteobacteria</taxon>
        <taxon>Moraxellales</taxon>
        <taxon>Moraxellaceae</taxon>
        <taxon>Acinetobacter</taxon>
    </lineage>
</organism>
<feature type="chain" id="PRO_5032393975" evidence="1">
    <location>
        <begin position="19"/>
        <end position="247"/>
    </location>
</feature>
<evidence type="ECO:0000313" key="3">
    <source>
        <dbReference type="Proteomes" id="UP000490535"/>
    </source>
</evidence>
<gene>
    <name evidence="2" type="ORF">GAK29_03652</name>
</gene>
<dbReference type="EMBL" id="WNDP01000122">
    <property type="protein sequence ID" value="KAF1020430.1"/>
    <property type="molecule type" value="Genomic_DNA"/>
</dbReference>
<reference evidence="3" key="1">
    <citation type="journal article" date="2020" name="MBio">
        <title>Horizontal gene transfer to a defensive symbiont with a reduced genome amongst a multipartite beetle microbiome.</title>
        <authorList>
            <person name="Waterworth S.C."/>
            <person name="Florez L.V."/>
            <person name="Rees E.R."/>
            <person name="Hertweck C."/>
            <person name="Kaltenpoth M."/>
            <person name="Kwan J.C."/>
        </authorList>
    </citation>
    <scope>NUCLEOTIDE SEQUENCE [LARGE SCALE GENOMIC DNA]</scope>
</reference>
<accession>A0A833PBD2</accession>
<keyword evidence="1" id="KW-0732">Signal</keyword>
<evidence type="ECO:0000256" key="1">
    <source>
        <dbReference type="SAM" id="SignalP"/>
    </source>
</evidence>